<dbReference type="AlphaFoldDB" id="A0ABD6EVK5"/>
<sequence length="92" mass="10188">MIAHTRSTCKQRYRASFAVVFSRISFIGMRVSSLCLLLYLLSSSNCIELHLTTSDEGYVTVIQGFAAELECTLNTCVRHSASVSSCVHHNDV</sequence>
<reference evidence="2 3" key="1">
    <citation type="submission" date="2024-08" db="EMBL/GenBank/DDBJ databases">
        <title>Gnathostoma spinigerum genome.</title>
        <authorList>
            <person name="Gonzalez-Bertolin B."/>
            <person name="Monzon S."/>
            <person name="Zaballos A."/>
            <person name="Jimenez P."/>
            <person name="Dekumyoy P."/>
            <person name="Varona S."/>
            <person name="Cuesta I."/>
            <person name="Sumanam S."/>
            <person name="Adisakwattana P."/>
            <person name="Gasser R.B."/>
            <person name="Hernandez-Gonzalez A."/>
            <person name="Young N.D."/>
            <person name="Perteguer M.J."/>
        </authorList>
    </citation>
    <scope>NUCLEOTIDE SEQUENCE [LARGE SCALE GENOMIC DNA]</scope>
    <source>
        <strain evidence="2">AL3</strain>
        <tissue evidence="2">Liver</tissue>
    </source>
</reference>
<evidence type="ECO:0000313" key="2">
    <source>
        <dbReference type="EMBL" id="MFH4983990.1"/>
    </source>
</evidence>
<feature type="transmembrane region" description="Helical" evidence="1">
    <location>
        <begin position="20"/>
        <end position="41"/>
    </location>
</feature>
<organism evidence="2 3">
    <name type="scientific">Gnathostoma spinigerum</name>
    <dbReference type="NCBI Taxonomy" id="75299"/>
    <lineage>
        <taxon>Eukaryota</taxon>
        <taxon>Metazoa</taxon>
        <taxon>Ecdysozoa</taxon>
        <taxon>Nematoda</taxon>
        <taxon>Chromadorea</taxon>
        <taxon>Rhabditida</taxon>
        <taxon>Spirurina</taxon>
        <taxon>Gnathostomatomorpha</taxon>
        <taxon>Gnathostomatoidea</taxon>
        <taxon>Gnathostomatidae</taxon>
        <taxon>Gnathostoma</taxon>
    </lineage>
</organism>
<keyword evidence="1" id="KW-1133">Transmembrane helix</keyword>
<accession>A0ABD6EVK5</accession>
<keyword evidence="1" id="KW-0812">Transmembrane</keyword>
<comment type="caution">
    <text evidence="2">The sequence shown here is derived from an EMBL/GenBank/DDBJ whole genome shotgun (WGS) entry which is preliminary data.</text>
</comment>
<evidence type="ECO:0000256" key="1">
    <source>
        <dbReference type="SAM" id="Phobius"/>
    </source>
</evidence>
<gene>
    <name evidence="2" type="ORF">AB6A40_010699</name>
</gene>
<dbReference type="Proteomes" id="UP001608902">
    <property type="component" value="Unassembled WGS sequence"/>
</dbReference>
<dbReference type="EMBL" id="JBGFUD010014751">
    <property type="protein sequence ID" value="MFH4983990.1"/>
    <property type="molecule type" value="Genomic_DNA"/>
</dbReference>
<evidence type="ECO:0008006" key="4">
    <source>
        <dbReference type="Google" id="ProtNLM"/>
    </source>
</evidence>
<keyword evidence="3" id="KW-1185">Reference proteome</keyword>
<keyword evidence="1" id="KW-0472">Membrane</keyword>
<protein>
    <recommendedName>
        <fullName evidence="4">Secreted protein</fullName>
    </recommendedName>
</protein>
<proteinExistence type="predicted"/>
<name>A0ABD6EVK5_9BILA</name>
<evidence type="ECO:0000313" key="3">
    <source>
        <dbReference type="Proteomes" id="UP001608902"/>
    </source>
</evidence>